<accession>A0A2T4CCQ9</accession>
<evidence type="ECO:0000313" key="1">
    <source>
        <dbReference type="EMBL" id="PTB79335.1"/>
    </source>
</evidence>
<organism evidence="1 2">
    <name type="scientific">Trichoderma longibrachiatum ATCC 18648</name>
    <dbReference type="NCBI Taxonomy" id="983965"/>
    <lineage>
        <taxon>Eukaryota</taxon>
        <taxon>Fungi</taxon>
        <taxon>Dikarya</taxon>
        <taxon>Ascomycota</taxon>
        <taxon>Pezizomycotina</taxon>
        <taxon>Sordariomycetes</taxon>
        <taxon>Hypocreomycetidae</taxon>
        <taxon>Hypocreales</taxon>
        <taxon>Hypocreaceae</taxon>
        <taxon>Trichoderma</taxon>
    </lineage>
</organism>
<dbReference type="EMBL" id="KZ679128">
    <property type="protein sequence ID" value="PTB79335.1"/>
    <property type="molecule type" value="Genomic_DNA"/>
</dbReference>
<reference evidence="1 2" key="1">
    <citation type="submission" date="2016-07" db="EMBL/GenBank/DDBJ databases">
        <title>Multiple horizontal gene transfer events from other fungi enriched the ability of initially mycotrophic Trichoderma (Ascomycota) to feed on dead plant biomass.</title>
        <authorList>
            <consortium name="DOE Joint Genome Institute"/>
            <person name="Aerts A."/>
            <person name="Atanasova L."/>
            <person name="Chenthamara K."/>
            <person name="Zhang J."/>
            <person name="Grujic M."/>
            <person name="Henrissat B."/>
            <person name="Kuo A."/>
            <person name="Salamov A."/>
            <person name="Lipzen A."/>
            <person name="Labutti K."/>
            <person name="Barry K."/>
            <person name="Miao Y."/>
            <person name="Rahimi M.J."/>
            <person name="Shen Q."/>
            <person name="Grigoriev I.V."/>
            <person name="Kubicek C.P."/>
            <person name="Druzhinina I.S."/>
        </authorList>
    </citation>
    <scope>NUCLEOTIDE SEQUENCE [LARGE SCALE GENOMIC DNA]</scope>
    <source>
        <strain evidence="1 2">ATCC 18648</strain>
    </source>
</reference>
<name>A0A2T4CCQ9_TRILO</name>
<sequence length="78" mass="8592">MPASPRLPQQHQNNINLQPLGPYVIAVPNDRACMRIMQAQHPVAELRLSCLPLQDGMCSDARDGHAEVAWQPACMSVC</sequence>
<dbReference type="Proteomes" id="UP000240760">
    <property type="component" value="Unassembled WGS sequence"/>
</dbReference>
<dbReference type="OrthoDB" id="10661049at2759"/>
<keyword evidence="2" id="KW-1185">Reference proteome</keyword>
<gene>
    <name evidence="1" type="ORF">M440DRAFT_1398594</name>
</gene>
<dbReference type="AlphaFoldDB" id="A0A2T4CCQ9"/>
<protein>
    <submittedName>
        <fullName evidence="1">Uncharacterized protein</fullName>
    </submittedName>
</protein>
<proteinExistence type="predicted"/>
<evidence type="ECO:0000313" key="2">
    <source>
        <dbReference type="Proteomes" id="UP000240760"/>
    </source>
</evidence>